<protein>
    <recommendedName>
        <fullName evidence="4">DUF38 domain-containing protein</fullName>
    </recommendedName>
</protein>
<dbReference type="EMBL" id="CADEPM010000009">
    <property type="protein sequence ID" value="CAB3410070.1"/>
    <property type="molecule type" value="Genomic_DNA"/>
</dbReference>
<dbReference type="OrthoDB" id="5823719at2759"/>
<comment type="caution">
    <text evidence="2">The sequence shown here is derived from an EMBL/GenBank/DDBJ whole genome shotgun (WGS) entry which is preliminary data.</text>
</comment>
<keyword evidence="1" id="KW-0732">Signal</keyword>
<dbReference type="Proteomes" id="UP000494206">
    <property type="component" value="Unassembled WGS sequence"/>
</dbReference>
<reference evidence="2 3" key="1">
    <citation type="submission" date="2020-04" db="EMBL/GenBank/DDBJ databases">
        <authorList>
            <person name="Laetsch R D."/>
            <person name="Stevens L."/>
            <person name="Kumar S."/>
            <person name="Blaxter L. M."/>
        </authorList>
    </citation>
    <scope>NUCLEOTIDE SEQUENCE [LARGE SCALE GENOMIC DNA]</scope>
</reference>
<sequence>MHISPVLFLIFLVQSGATQYYFGKLQNYGCRCLQKDKAQEILNPYSKQPFENLEMRAREPTLTSNLQHKIHMLKEWLANLSLHPLRETPTPTPPPTTIDPLALPYEDGITTINSTVMRIIQKMLSKYFKKWRSEWSILDRFECVCQGDLVELLKAKTFINIQIAHD</sequence>
<dbReference type="AlphaFoldDB" id="A0A8S1FAH1"/>
<organism evidence="2 3">
    <name type="scientific">Caenorhabditis bovis</name>
    <dbReference type="NCBI Taxonomy" id="2654633"/>
    <lineage>
        <taxon>Eukaryota</taxon>
        <taxon>Metazoa</taxon>
        <taxon>Ecdysozoa</taxon>
        <taxon>Nematoda</taxon>
        <taxon>Chromadorea</taxon>
        <taxon>Rhabditida</taxon>
        <taxon>Rhabditina</taxon>
        <taxon>Rhabditomorpha</taxon>
        <taxon>Rhabditoidea</taxon>
        <taxon>Rhabditidae</taxon>
        <taxon>Peloderinae</taxon>
        <taxon>Caenorhabditis</taxon>
    </lineage>
</organism>
<evidence type="ECO:0000256" key="1">
    <source>
        <dbReference type="SAM" id="SignalP"/>
    </source>
</evidence>
<proteinExistence type="predicted"/>
<gene>
    <name evidence="2" type="ORF">CBOVIS_LOCUS11634</name>
</gene>
<accession>A0A8S1FAH1</accession>
<evidence type="ECO:0000313" key="3">
    <source>
        <dbReference type="Proteomes" id="UP000494206"/>
    </source>
</evidence>
<evidence type="ECO:0000313" key="2">
    <source>
        <dbReference type="EMBL" id="CAB3410070.1"/>
    </source>
</evidence>
<keyword evidence="3" id="KW-1185">Reference proteome</keyword>
<feature type="chain" id="PRO_5035876134" description="DUF38 domain-containing protein" evidence="1">
    <location>
        <begin position="19"/>
        <end position="166"/>
    </location>
</feature>
<name>A0A8S1FAH1_9PELO</name>
<evidence type="ECO:0008006" key="4">
    <source>
        <dbReference type="Google" id="ProtNLM"/>
    </source>
</evidence>
<feature type="signal peptide" evidence="1">
    <location>
        <begin position="1"/>
        <end position="18"/>
    </location>
</feature>